<protein>
    <submittedName>
        <fullName evidence="2">Uncharacterized protein</fullName>
    </submittedName>
</protein>
<keyword evidence="3" id="KW-1185">Reference proteome</keyword>
<evidence type="ECO:0000313" key="2">
    <source>
        <dbReference type="EMBL" id="KIM48174.1"/>
    </source>
</evidence>
<dbReference type="OrthoDB" id="623670at2759"/>
<keyword evidence="1" id="KW-0732">Signal</keyword>
<reference evidence="3" key="2">
    <citation type="submission" date="2015-01" db="EMBL/GenBank/DDBJ databases">
        <title>Evolutionary Origins and Diversification of the Mycorrhizal Mutualists.</title>
        <authorList>
            <consortium name="DOE Joint Genome Institute"/>
            <consortium name="Mycorrhizal Genomics Consortium"/>
            <person name="Kohler A."/>
            <person name="Kuo A."/>
            <person name="Nagy L.G."/>
            <person name="Floudas D."/>
            <person name="Copeland A."/>
            <person name="Barry K.W."/>
            <person name="Cichocki N."/>
            <person name="Veneault-Fourrey C."/>
            <person name="LaButti K."/>
            <person name="Lindquist E.A."/>
            <person name="Lipzen A."/>
            <person name="Lundell T."/>
            <person name="Morin E."/>
            <person name="Murat C."/>
            <person name="Riley R."/>
            <person name="Ohm R."/>
            <person name="Sun H."/>
            <person name="Tunlid A."/>
            <person name="Henrissat B."/>
            <person name="Grigoriev I.V."/>
            <person name="Hibbett D.S."/>
            <person name="Martin F."/>
        </authorList>
    </citation>
    <scope>NUCLEOTIDE SEQUENCE [LARGE SCALE GENOMIC DNA]</scope>
    <source>
        <strain evidence="3">h7</strain>
    </source>
</reference>
<feature type="signal peptide" evidence="1">
    <location>
        <begin position="1"/>
        <end position="21"/>
    </location>
</feature>
<dbReference type="AlphaFoldDB" id="A0A0C3CVL9"/>
<gene>
    <name evidence="2" type="ORF">M413DRAFT_439895</name>
</gene>
<sequence length="183" mass="20976">MRSFTPFLSFLISIFFVPLFQLNLFDTQSTSSGRTLSFAHAAELQNPHSNLTTSTSRDLADHSNFSPSLRRHAELGRTLSTRFTDFDLHLGRRASGAHFTYYVTGLGACGTFNKASDFVVALNMEVTMGQRQALQRPHHHYNQWQDRTCSDRRSMRRLWLQQPGFHHWPVQFLRSLAQWGTAG</sequence>
<proteinExistence type="predicted"/>
<dbReference type="Proteomes" id="UP000053424">
    <property type="component" value="Unassembled WGS sequence"/>
</dbReference>
<dbReference type="EMBL" id="KN831769">
    <property type="protein sequence ID" value="KIM48174.1"/>
    <property type="molecule type" value="Genomic_DNA"/>
</dbReference>
<accession>A0A0C3CVL9</accession>
<evidence type="ECO:0000256" key="1">
    <source>
        <dbReference type="SAM" id="SignalP"/>
    </source>
</evidence>
<name>A0A0C3CVL9_HEBCY</name>
<dbReference type="HOGENOM" id="CLU_1475333_0_0_1"/>
<organism evidence="2 3">
    <name type="scientific">Hebeloma cylindrosporum</name>
    <dbReference type="NCBI Taxonomy" id="76867"/>
    <lineage>
        <taxon>Eukaryota</taxon>
        <taxon>Fungi</taxon>
        <taxon>Dikarya</taxon>
        <taxon>Basidiomycota</taxon>
        <taxon>Agaricomycotina</taxon>
        <taxon>Agaricomycetes</taxon>
        <taxon>Agaricomycetidae</taxon>
        <taxon>Agaricales</taxon>
        <taxon>Agaricineae</taxon>
        <taxon>Hymenogastraceae</taxon>
        <taxon>Hebeloma</taxon>
    </lineage>
</organism>
<evidence type="ECO:0000313" key="3">
    <source>
        <dbReference type="Proteomes" id="UP000053424"/>
    </source>
</evidence>
<reference evidence="2 3" key="1">
    <citation type="submission" date="2014-04" db="EMBL/GenBank/DDBJ databases">
        <authorList>
            <consortium name="DOE Joint Genome Institute"/>
            <person name="Kuo A."/>
            <person name="Gay G."/>
            <person name="Dore J."/>
            <person name="Kohler A."/>
            <person name="Nagy L.G."/>
            <person name="Floudas D."/>
            <person name="Copeland A."/>
            <person name="Barry K.W."/>
            <person name="Cichocki N."/>
            <person name="Veneault-Fourrey C."/>
            <person name="LaButti K."/>
            <person name="Lindquist E.A."/>
            <person name="Lipzen A."/>
            <person name="Lundell T."/>
            <person name="Morin E."/>
            <person name="Murat C."/>
            <person name="Sun H."/>
            <person name="Tunlid A."/>
            <person name="Henrissat B."/>
            <person name="Grigoriev I.V."/>
            <person name="Hibbett D.S."/>
            <person name="Martin F."/>
            <person name="Nordberg H.P."/>
            <person name="Cantor M.N."/>
            <person name="Hua S.X."/>
        </authorList>
    </citation>
    <scope>NUCLEOTIDE SEQUENCE [LARGE SCALE GENOMIC DNA]</scope>
    <source>
        <strain evidence="3">h7</strain>
    </source>
</reference>
<feature type="chain" id="PRO_5002173392" evidence="1">
    <location>
        <begin position="22"/>
        <end position="183"/>
    </location>
</feature>